<organism evidence="2 3">
    <name type="scientific">Treponema maltophilum ATCC 51939</name>
    <dbReference type="NCBI Taxonomy" id="1125699"/>
    <lineage>
        <taxon>Bacteria</taxon>
        <taxon>Pseudomonadati</taxon>
        <taxon>Spirochaetota</taxon>
        <taxon>Spirochaetia</taxon>
        <taxon>Spirochaetales</taxon>
        <taxon>Treponemataceae</taxon>
        <taxon>Treponema</taxon>
    </lineage>
</organism>
<dbReference type="HOGENOM" id="CLU_2453721_0_0_12"/>
<sequence>MPMQIVKSYDAKLDSKKRITLRNVYYDYYHVEEFGDRNDVRQLFYIIGHNFIFHFPNNPSRRLADEQTTRFFLYCHQIIFLFFALFHLV</sequence>
<comment type="caution">
    <text evidence="2">The sequence shown here is derived from an EMBL/GenBank/DDBJ whole genome shotgun (WGS) entry which is preliminary data.</text>
</comment>
<dbReference type="AlphaFoldDB" id="S3K2E1"/>
<dbReference type="EMBL" id="ATFF01000006">
    <property type="protein sequence ID" value="EPF31650.1"/>
    <property type="molecule type" value="Genomic_DNA"/>
</dbReference>
<keyword evidence="1" id="KW-0812">Transmembrane</keyword>
<evidence type="ECO:0000256" key="1">
    <source>
        <dbReference type="SAM" id="Phobius"/>
    </source>
</evidence>
<keyword evidence="1" id="KW-0472">Membrane</keyword>
<reference evidence="2 3" key="1">
    <citation type="submission" date="2013-04" db="EMBL/GenBank/DDBJ databases">
        <title>The Genome Sequence of Treponema maltophilum ATCC 51939.</title>
        <authorList>
            <consortium name="The Broad Institute Genomics Platform"/>
            <person name="Earl A."/>
            <person name="Ward D."/>
            <person name="Feldgarden M."/>
            <person name="Gevers D."/>
            <person name="Leonetti C."/>
            <person name="Blanton J.M."/>
            <person name="Dewhirst F.E."/>
            <person name="Izard J."/>
            <person name="Walker B."/>
            <person name="Young S."/>
            <person name="Zeng Q."/>
            <person name="Gargeya S."/>
            <person name="Fitzgerald M."/>
            <person name="Haas B."/>
            <person name="Abouelleil A."/>
            <person name="Allen A.W."/>
            <person name="Alvarado L."/>
            <person name="Arachchi H.M."/>
            <person name="Berlin A.M."/>
            <person name="Chapman S.B."/>
            <person name="Gainer-Dewar J."/>
            <person name="Goldberg J."/>
            <person name="Griggs A."/>
            <person name="Gujja S."/>
            <person name="Hansen M."/>
            <person name="Howarth C."/>
            <person name="Imamovic A."/>
            <person name="Ireland A."/>
            <person name="Larimer J."/>
            <person name="McCowan C."/>
            <person name="Murphy C."/>
            <person name="Pearson M."/>
            <person name="Poon T.W."/>
            <person name="Priest M."/>
            <person name="Roberts A."/>
            <person name="Saif S."/>
            <person name="Shea T."/>
            <person name="Sisk P."/>
            <person name="Sykes S."/>
            <person name="Wortman J."/>
            <person name="Nusbaum C."/>
            <person name="Birren B."/>
        </authorList>
    </citation>
    <scope>NUCLEOTIDE SEQUENCE [LARGE SCALE GENOMIC DNA]</scope>
    <source>
        <strain evidence="2 3">ATCC 51939</strain>
    </source>
</reference>
<feature type="transmembrane region" description="Helical" evidence="1">
    <location>
        <begin position="71"/>
        <end position="88"/>
    </location>
</feature>
<dbReference type="Proteomes" id="UP000014541">
    <property type="component" value="Unassembled WGS sequence"/>
</dbReference>
<proteinExistence type="predicted"/>
<gene>
    <name evidence="2" type="ORF">HMPREF9194_02001</name>
</gene>
<evidence type="ECO:0000313" key="2">
    <source>
        <dbReference type="EMBL" id="EPF31650.1"/>
    </source>
</evidence>
<accession>S3K2E1</accession>
<keyword evidence="3" id="KW-1185">Reference proteome</keyword>
<name>S3K2E1_TREMA</name>
<protein>
    <submittedName>
        <fullName evidence="2">Uncharacterized protein</fullName>
    </submittedName>
</protein>
<keyword evidence="1" id="KW-1133">Transmembrane helix</keyword>
<dbReference type="eggNOG" id="ENOG503344K">
    <property type="taxonomic scope" value="Bacteria"/>
</dbReference>
<evidence type="ECO:0000313" key="3">
    <source>
        <dbReference type="Proteomes" id="UP000014541"/>
    </source>
</evidence>